<dbReference type="EMBL" id="BARW01036963">
    <property type="protein sequence ID" value="GAJ21783.1"/>
    <property type="molecule type" value="Genomic_DNA"/>
</dbReference>
<reference evidence="1" key="1">
    <citation type="journal article" date="2014" name="Front. Microbiol.">
        <title>High frequency of phylogenetically diverse reductive dehalogenase-homologous genes in deep subseafloor sedimentary metagenomes.</title>
        <authorList>
            <person name="Kawai M."/>
            <person name="Futagami T."/>
            <person name="Toyoda A."/>
            <person name="Takaki Y."/>
            <person name="Nishi S."/>
            <person name="Hori S."/>
            <person name="Arai W."/>
            <person name="Tsubouchi T."/>
            <person name="Morono Y."/>
            <person name="Uchiyama I."/>
            <person name="Ito T."/>
            <person name="Fujiyama A."/>
            <person name="Inagaki F."/>
            <person name="Takami H."/>
        </authorList>
    </citation>
    <scope>NUCLEOTIDE SEQUENCE</scope>
    <source>
        <strain evidence="1">Expedition CK06-06</strain>
    </source>
</reference>
<proteinExistence type="predicted"/>
<name>X1UWA8_9ZZZZ</name>
<comment type="caution">
    <text evidence="1">The sequence shown here is derived from an EMBL/GenBank/DDBJ whole genome shotgun (WGS) entry which is preliminary data.</text>
</comment>
<protein>
    <submittedName>
        <fullName evidence="1">Uncharacterized protein</fullName>
    </submittedName>
</protein>
<accession>X1UWA8</accession>
<dbReference type="AlphaFoldDB" id="X1UWA8"/>
<organism evidence="1">
    <name type="scientific">marine sediment metagenome</name>
    <dbReference type="NCBI Taxonomy" id="412755"/>
    <lineage>
        <taxon>unclassified sequences</taxon>
        <taxon>metagenomes</taxon>
        <taxon>ecological metagenomes</taxon>
    </lineage>
</organism>
<gene>
    <name evidence="1" type="ORF">S12H4_57218</name>
</gene>
<evidence type="ECO:0000313" key="1">
    <source>
        <dbReference type="EMBL" id="GAJ21783.1"/>
    </source>
</evidence>
<sequence>MGVLSVSNVRRYVTRDLLTLYNIRRDTPILDTDWFIAIQVAREERAARMKDGYYPGVIPSEGRLSRFLDLVHSKAS</sequence>